<comment type="caution">
    <text evidence="2">The sequence shown here is derived from an EMBL/GenBank/DDBJ whole genome shotgun (WGS) entry which is preliminary data.</text>
</comment>
<evidence type="ECO:0000256" key="1">
    <source>
        <dbReference type="SAM" id="MobiDB-lite"/>
    </source>
</evidence>
<dbReference type="AlphaFoldDB" id="A0AA39PE79"/>
<name>A0AA39PE79_9AGAR</name>
<accession>A0AA39PE79</accession>
<feature type="compositionally biased region" description="Basic and acidic residues" evidence="1">
    <location>
        <begin position="8"/>
        <end position="24"/>
    </location>
</feature>
<sequence>MTSCLPLEPRHGLDSRRRRQMREGVSDRSVLKVVAGESYVRTAGSRGLGFGSWGKGGVNECYYRSSTSILTFSTSTNSSNVIGVSVVGPELLLINPPTGTVVRQTQTPSLITHLEFSH</sequence>
<keyword evidence="3" id="KW-1185">Reference proteome</keyword>
<reference evidence="2" key="1">
    <citation type="submission" date="2023-06" db="EMBL/GenBank/DDBJ databases">
        <authorList>
            <consortium name="Lawrence Berkeley National Laboratory"/>
            <person name="Ahrendt S."/>
            <person name="Sahu N."/>
            <person name="Indic B."/>
            <person name="Wong-Bajracharya J."/>
            <person name="Merenyi Z."/>
            <person name="Ke H.-M."/>
            <person name="Monk M."/>
            <person name="Kocsube S."/>
            <person name="Drula E."/>
            <person name="Lipzen A."/>
            <person name="Balint B."/>
            <person name="Henrissat B."/>
            <person name="Andreopoulos B."/>
            <person name="Martin F.M."/>
            <person name="Harder C.B."/>
            <person name="Rigling D."/>
            <person name="Ford K.L."/>
            <person name="Foster G.D."/>
            <person name="Pangilinan J."/>
            <person name="Papanicolaou A."/>
            <person name="Barry K."/>
            <person name="LaButti K."/>
            <person name="Viragh M."/>
            <person name="Koriabine M."/>
            <person name="Yan M."/>
            <person name="Riley R."/>
            <person name="Champramary S."/>
            <person name="Plett K.L."/>
            <person name="Tsai I.J."/>
            <person name="Slot J."/>
            <person name="Sipos G."/>
            <person name="Plett J."/>
            <person name="Nagy L.G."/>
            <person name="Grigoriev I.V."/>
        </authorList>
    </citation>
    <scope>NUCLEOTIDE SEQUENCE</scope>
    <source>
        <strain evidence="2">ICMP 16352</strain>
    </source>
</reference>
<gene>
    <name evidence="2" type="ORF">IW261DRAFT_1562154</name>
</gene>
<protein>
    <submittedName>
        <fullName evidence="2">Uncharacterized protein</fullName>
    </submittedName>
</protein>
<evidence type="ECO:0000313" key="3">
    <source>
        <dbReference type="Proteomes" id="UP001175227"/>
    </source>
</evidence>
<proteinExistence type="predicted"/>
<feature type="region of interest" description="Disordered" evidence="1">
    <location>
        <begin position="1"/>
        <end position="24"/>
    </location>
</feature>
<evidence type="ECO:0000313" key="2">
    <source>
        <dbReference type="EMBL" id="KAK0482469.1"/>
    </source>
</evidence>
<organism evidence="2 3">
    <name type="scientific">Armillaria novae-zelandiae</name>
    <dbReference type="NCBI Taxonomy" id="153914"/>
    <lineage>
        <taxon>Eukaryota</taxon>
        <taxon>Fungi</taxon>
        <taxon>Dikarya</taxon>
        <taxon>Basidiomycota</taxon>
        <taxon>Agaricomycotina</taxon>
        <taxon>Agaricomycetes</taxon>
        <taxon>Agaricomycetidae</taxon>
        <taxon>Agaricales</taxon>
        <taxon>Marasmiineae</taxon>
        <taxon>Physalacriaceae</taxon>
        <taxon>Armillaria</taxon>
    </lineage>
</organism>
<dbReference type="Proteomes" id="UP001175227">
    <property type="component" value="Unassembled WGS sequence"/>
</dbReference>
<dbReference type="EMBL" id="JAUEPR010000007">
    <property type="protein sequence ID" value="KAK0482469.1"/>
    <property type="molecule type" value="Genomic_DNA"/>
</dbReference>